<comment type="subcellular location">
    <subcellularLocation>
        <location evidence="1">Cell membrane</location>
        <topology evidence="1">Single-pass membrane protein</topology>
    </subcellularLocation>
</comment>
<evidence type="ECO:0000256" key="8">
    <source>
        <dbReference type="SAM" id="MobiDB-lite"/>
    </source>
</evidence>
<dbReference type="PANTHER" id="PTHR46605">
    <property type="entry name" value="TUMOR NECROSIS FACTOR RECEPTOR"/>
    <property type="match status" value="1"/>
</dbReference>
<reference evidence="10 11" key="1">
    <citation type="journal article" date="2020" name="Mol. Biol. Evol.">
        <title>Interspecific Gene Flow and the Evolution of Specialization in Black and White Rhinoceros.</title>
        <authorList>
            <person name="Moodley Y."/>
            <person name="Westbury M.V."/>
            <person name="Russo I.M."/>
            <person name="Gopalakrishnan S."/>
            <person name="Rakotoarivelo A."/>
            <person name="Olsen R.A."/>
            <person name="Prost S."/>
            <person name="Tunstall T."/>
            <person name="Ryder O.A."/>
            <person name="Dalen L."/>
            <person name="Bruford M.W."/>
        </authorList>
    </citation>
    <scope>NUCLEOTIDE SEQUENCE [LARGE SCALE GENOMIC DNA]</scope>
    <source>
        <strain evidence="10">SBR-YM</strain>
        <tissue evidence="10">Skin</tissue>
    </source>
</reference>
<keyword evidence="2" id="KW-1003">Cell membrane</keyword>
<dbReference type="Gene3D" id="1.10.533.10">
    <property type="entry name" value="Death Domain, Fas"/>
    <property type="match status" value="1"/>
</dbReference>
<evidence type="ECO:0000256" key="7">
    <source>
        <dbReference type="ARBA" id="ARBA00023180"/>
    </source>
</evidence>
<gene>
    <name evidence="10" type="ORF">HPG69_012858</name>
</gene>
<feature type="region of interest" description="Disordered" evidence="8">
    <location>
        <begin position="115"/>
        <end position="173"/>
    </location>
</feature>
<keyword evidence="6" id="KW-0472">Membrane</keyword>
<evidence type="ECO:0000256" key="1">
    <source>
        <dbReference type="ARBA" id="ARBA00004162"/>
    </source>
</evidence>
<dbReference type="Pfam" id="PF18422">
    <property type="entry name" value="TNFR_16_TM"/>
    <property type="match status" value="1"/>
</dbReference>
<keyword evidence="7" id="KW-0325">Glycoprotein</keyword>
<dbReference type="GO" id="GO:0007266">
    <property type="term" value="P:Rho protein signal transduction"/>
    <property type="evidence" value="ECO:0007669"/>
    <property type="project" value="TreeGrafter"/>
</dbReference>
<evidence type="ECO:0000256" key="5">
    <source>
        <dbReference type="ARBA" id="ARBA00022989"/>
    </source>
</evidence>
<evidence type="ECO:0000256" key="2">
    <source>
        <dbReference type="ARBA" id="ARBA00022475"/>
    </source>
</evidence>
<dbReference type="Gene3D" id="6.10.250.1780">
    <property type="match status" value="1"/>
</dbReference>
<dbReference type="InterPro" id="IPR041448">
    <property type="entry name" value="TNFR16_TM"/>
</dbReference>
<dbReference type="GO" id="GO:0015026">
    <property type="term" value="F:coreceptor activity"/>
    <property type="evidence" value="ECO:0007669"/>
    <property type="project" value="TreeGrafter"/>
</dbReference>
<evidence type="ECO:0000259" key="9">
    <source>
        <dbReference type="Pfam" id="PF18422"/>
    </source>
</evidence>
<dbReference type="Proteomes" id="UP000551758">
    <property type="component" value="Unassembled WGS sequence"/>
</dbReference>
<organism evidence="10 11">
    <name type="scientific">Diceros bicornis minor</name>
    <name type="common">South-central black rhinoceros</name>
    <dbReference type="NCBI Taxonomy" id="77932"/>
    <lineage>
        <taxon>Eukaryota</taxon>
        <taxon>Metazoa</taxon>
        <taxon>Chordata</taxon>
        <taxon>Craniata</taxon>
        <taxon>Vertebrata</taxon>
        <taxon>Euteleostomi</taxon>
        <taxon>Mammalia</taxon>
        <taxon>Eutheria</taxon>
        <taxon>Laurasiatheria</taxon>
        <taxon>Perissodactyla</taxon>
        <taxon>Rhinocerotidae</taxon>
        <taxon>Diceros</taxon>
    </lineage>
</organism>
<evidence type="ECO:0000256" key="6">
    <source>
        <dbReference type="ARBA" id="ARBA00023136"/>
    </source>
</evidence>
<dbReference type="GO" id="GO:0048406">
    <property type="term" value="F:nerve growth factor binding"/>
    <property type="evidence" value="ECO:0007669"/>
    <property type="project" value="TreeGrafter"/>
</dbReference>
<dbReference type="PANTHER" id="PTHR46605:SF1">
    <property type="entry name" value="DEATH DOMAIN-CONTAINING MEMBRANE PROTEIN NRADD"/>
    <property type="match status" value="1"/>
</dbReference>
<evidence type="ECO:0000256" key="3">
    <source>
        <dbReference type="ARBA" id="ARBA00022692"/>
    </source>
</evidence>
<dbReference type="GO" id="GO:0005035">
    <property type="term" value="F:death receptor activity"/>
    <property type="evidence" value="ECO:0007669"/>
    <property type="project" value="TreeGrafter"/>
</dbReference>
<keyword evidence="11" id="KW-1185">Reference proteome</keyword>
<evidence type="ECO:0000256" key="4">
    <source>
        <dbReference type="ARBA" id="ARBA00022703"/>
    </source>
</evidence>
<comment type="caution">
    <text evidence="10">The sequence shown here is derived from an EMBL/GenBank/DDBJ whole genome shotgun (WGS) entry which is preliminary data.</text>
</comment>
<feature type="compositionally biased region" description="Pro residues" evidence="8">
    <location>
        <begin position="67"/>
        <end position="80"/>
    </location>
</feature>
<feature type="region of interest" description="Disordered" evidence="8">
    <location>
        <begin position="1"/>
        <end position="31"/>
    </location>
</feature>
<dbReference type="InterPro" id="IPR011029">
    <property type="entry name" value="DEATH-like_dom_sf"/>
</dbReference>
<keyword evidence="3" id="KW-0812">Transmembrane</keyword>
<proteinExistence type="predicted"/>
<protein>
    <recommendedName>
        <fullName evidence="9">Tumor necrosis factor receptor member 16 transmembrane domain-containing protein</fullName>
    </recommendedName>
</protein>
<keyword evidence="5" id="KW-1133">Transmembrane helix</keyword>
<dbReference type="AlphaFoldDB" id="A0A7J7F156"/>
<dbReference type="InterPro" id="IPR052302">
    <property type="entry name" value="Neurotrophin_rcpt-DD"/>
</dbReference>
<evidence type="ECO:0000313" key="10">
    <source>
        <dbReference type="EMBL" id="KAF5921687.1"/>
    </source>
</evidence>
<evidence type="ECO:0000313" key="11">
    <source>
        <dbReference type="Proteomes" id="UP000551758"/>
    </source>
</evidence>
<dbReference type="GO" id="GO:0006915">
    <property type="term" value="P:apoptotic process"/>
    <property type="evidence" value="ECO:0007669"/>
    <property type="project" value="UniProtKB-KW"/>
</dbReference>
<feature type="domain" description="Tumor necrosis factor receptor member 16 transmembrane" evidence="9">
    <location>
        <begin position="234"/>
        <end position="259"/>
    </location>
</feature>
<keyword evidence="4" id="KW-0053">Apoptosis</keyword>
<sequence>MALAAPPLSLGPRPPFLPARGLSAVSRPPDRFCARHSRSPALREASVGWAHVRVPGQGGARPRRPHPSSPSPSGPAPRRPGPLLCLSRRAPGPPRPSECPARFSLCSLIPPSAAARVSRGPELGLPRDSAQSSRQPKGSRAAQRPPSRQAERILGPAERQPPQVRSRLGTEPRVFLDRGSRGLPLCSPPRELRSCRCCRRDPEGAGQGQGRGVGRGRGALAPNTSSPFPPEPPGASGSIIPVYCALLATVVLGLLTYVASSGRWSGHCSLAPPSPSGLPASSLSVSMKVGAGWQVPSDPHSWCSPKQRQQVAKARTGELGALNRDQIHGDSSVFLDSLSSLPCAPSQGPHPELGCRLYIHLPRQQQEEVERLLEVSDETDKGWQGLADRPGYQAEAVKTMAQGQAPVPPSGC</sequence>
<feature type="region of interest" description="Disordered" evidence="8">
    <location>
        <begin position="44"/>
        <end position="102"/>
    </location>
</feature>
<name>A0A7J7F156_DICBM</name>
<accession>A0A7J7F156</accession>
<dbReference type="GO" id="GO:0009986">
    <property type="term" value="C:cell surface"/>
    <property type="evidence" value="ECO:0007669"/>
    <property type="project" value="TreeGrafter"/>
</dbReference>
<feature type="compositionally biased region" description="Gly residues" evidence="8">
    <location>
        <begin position="205"/>
        <end position="217"/>
    </location>
</feature>
<dbReference type="GO" id="GO:0005886">
    <property type="term" value="C:plasma membrane"/>
    <property type="evidence" value="ECO:0007669"/>
    <property type="project" value="UniProtKB-SubCell"/>
</dbReference>
<feature type="region of interest" description="Disordered" evidence="8">
    <location>
        <begin position="201"/>
        <end position="233"/>
    </location>
</feature>
<dbReference type="EMBL" id="JACDTQ010001582">
    <property type="protein sequence ID" value="KAF5921687.1"/>
    <property type="molecule type" value="Genomic_DNA"/>
</dbReference>